<dbReference type="InParanoid" id="K5VD46"/>
<dbReference type="Proteomes" id="UP000008370">
    <property type="component" value="Unassembled WGS sequence"/>
</dbReference>
<reference evidence="1 2" key="1">
    <citation type="journal article" date="2012" name="BMC Genomics">
        <title>Comparative genomics of the white-rot fungi, Phanerochaete carnosa and P. chrysosporium, to elucidate the genetic basis of the distinct wood types they colonize.</title>
        <authorList>
            <person name="Suzuki H."/>
            <person name="MacDonald J."/>
            <person name="Syed K."/>
            <person name="Salamov A."/>
            <person name="Hori C."/>
            <person name="Aerts A."/>
            <person name="Henrissat B."/>
            <person name="Wiebenga A."/>
            <person name="vanKuyk P.A."/>
            <person name="Barry K."/>
            <person name="Lindquist E."/>
            <person name="LaButti K."/>
            <person name="Lapidus A."/>
            <person name="Lucas S."/>
            <person name="Coutinho P."/>
            <person name="Gong Y."/>
            <person name="Samejima M."/>
            <person name="Mahadevan R."/>
            <person name="Abou-Zaid M."/>
            <person name="de Vries R.P."/>
            <person name="Igarashi K."/>
            <person name="Yadav J.S."/>
            <person name="Grigoriev I.V."/>
            <person name="Master E.R."/>
        </authorList>
    </citation>
    <scope>NUCLEOTIDE SEQUENCE [LARGE SCALE GENOMIC DNA]</scope>
    <source>
        <strain evidence="1 2">HHB-10118-sp</strain>
    </source>
</reference>
<dbReference type="OrthoDB" id="2754773at2759"/>
<evidence type="ECO:0000313" key="1">
    <source>
        <dbReference type="EMBL" id="EKM49053.1"/>
    </source>
</evidence>
<dbReference type="RefSeq" id="XP_007402397.1">
    <property type="nucleotide sequence ID" value="XM_007402335.1"/>
</dbReference>
<accession>K5VD46</accession>
<keyword evidence="2" id="KW-1185">Reference proteome</keyword>
<protein>
    <submittedName>
        <fullName evidence="1">Uncharacterized protein</fullName>
    </submittedName>
</protein>
<dbReference type="EMBL" id="JH930573">
    <property type="protein sequence ID" value="EKM49053.1"/>
    <property type="molecule type" value="Genomic_DNA"/>
</dbReference>
<name>K5VD46_PHACS</name>
<dbReference type="GeneID" id="18910526"/>
<dbReference type="HOGENOM" id="CLU_708062_0_0_1"/>
<gene>
    <name evidence="1" type="ORF">PHACADRAFT_188989</name>
</gene>
<organism evidence="1 2">
    <name type="scientific">Phanerochaete carnosa (strain HHB-10118-sp)</name>
    <name type="common">White-rot fungus</name>
    <name type="synonym">Peniophora carnosa</name>
    <dbReference type="NCBI Taxonomy" id="650164"/>
    <lineage>
        <taxon>Eukaryota</taxon>
        <taxon>Fungi</taxon>
        <taxon>Dikarya</taxon>
        <taxon>Basidiomycota</taxon>
        <taxon>Agaricomycotina</taxon>
        <taxon>Agaricomycetes</taxon>
        <taxon>Polyporales</taxon>
        <taxon>Phanerochaetaceae</taxon>
        <taxon>Phanerochaete</taxon>
    </lineage>
</organism>
<evidence type="ECO:0000313" key="2">
    <source>
        <dbReference type="Proteomes" id="UP000008370"/>
    </source>
</evidence>
<sequence length="390" mass="44320">MFRTSRASVDPVGWDRQTGLGGVAQARIVLEEQIEDHLKRIVLVIKRELNTLTPIRRLPTELLVDIFMRRLSGEKAARHKACIHRDYVPLRCGDARISILHVCHQCRAICLGAPRLWRDVMTNFSEEWMREVLSRSGNIPLAVLTYGQDLARWSKTVQLALNELPRTGSLTFFRSDFEYRMLTSTAPVLESLTFYQTEYDLPRNLDLSRLARLNLYRCKFAWEHPILASSLVHLDIRCNAPYLLHPHPSQHAIITVPSPPGCASSSSCSVSTPQLEPTRYASRAAPVDVRRYCGSGCILPLPHLVPLRVLLLKAVRMRIIHEDPKCQIDMEGLSAFGVMLAEREEKGHLLERLILNECFNLTEKDVRELQDVVSSISVEWDGCCNDDSSM</sequence>
<dbReference type="KEGG" id="pco:PHACADRAFT_188989"/>
<dbReference type="AlphaFoldDB" id="K5VD46"/>
<proteinExistence type="predicted"/>